<feature type="repeat" description="PPR" evidence="2">
    <location>
        <begin position="154"/>
        <end position="189"/>
    </location>
</feature>
<reference evidence="3" key="2">
    <citation type="submission" date="2023-04" db="EMBL/GenBank/DDBJ databases">
        <authorList>
            <person name="Bruccoleri R.E."/>
            <person name="Oakeley E.J."/>
            <person name="Faust A.-M."/>
            <person name="Dessus-Babus S."/>
            <person name="Altorfer M."/>
            <person name="Burckhardt D."/>
            <person name="Oertli M."/>
            <person name="Naumann U."/>
            <person name="Petersen F."/>
            <person name="Wong J."/>
        </authorList>
    </citation>
    <scope>NUCLEOTIDE SEQUENCE</scope>
    <source>
        <strain evidence="3">GSM-AAB239-AS_SAM_17_03QT</strain>
        <tissue evidence="3">Leaf</tissue>
    </source>
</reference>
<dbReference type="EMBL" id="JANAVB010026998">
    <property type="protein sequence ID" value="KAJ6818784.1"/>
    <property type="molecule type" value="Genomic_DNA"/>
</dbReference>
<evidence type="ECO:0008006" key="5">
    <source>
        <dbReference type="Google" id="ProtNLM"/>
    </source>
</evidence>
<evidence type="ECO:0000313" key="4">
    <source>
        <dbReference type="Proteomes" id="UP001140949"/>
    </source>
</evidence>
<feature type="repeat" description="PPR" evidence="2">
    <location>
        <begin position="88"/>
        <end position="118"/>
    </location>
</feature>
<dbReference type="Gene3D" id="1.25.40.10">
    <property type="entry name" value="Tetratricopeptide repeat domain"/>
    <property type="match status" value="2"/>
</dbReference>
<proteinExistence type="predicted"/>
<name>A0AAX6FQW3_IRIPA</name>
<comment type="caution">
    <text evidence="3">The sequence shown here is derived from an EMBL/GenBank/DDBJ whole genome shotgun (WGS) entry which is preliminary data.</text>
</comment>
<dbReference type="InterPro" id="IPR046848">
    <property type="entry name" value="E_motif"/>
</dbReference>
<evidence type="ECO:0000256" key="1">
    <source>
        <dbReference type="ARBA" id="ARBA00022737"/>
    </source>
</evidence>
<organism evidence="3 4">
    <name type="scientific">Iris pallida</name>
    <name type="common">Sweet iris</name>
    <dbReference type="NCBI Taxonomy" id="29817"/>
    <lineage>
        <taxon>Eukaryota</taxon>
        <taxon>Viridiplantae</taxon>
        <taxon>Streptophyta</taxon>
        <taxon>Embryophyta</taxon>
        <taxon>Tracheophyta</taxon>
        <taxon>Spermatophyta</taxon>
        <taxon>Magnoliopsida</taxon>
        <taxon>Liliopsida</taxon>
        <taxon>Asparagales</taxon>
        <taxon>Iridaceae</taxon>
        <taxon>Iridoideae</taxon>
        <taxon>Irideae</taxon>
        <taxon>Iris</taxon>
    </lineage>
</organism>
<dbReference type="InterPro" id="IPR046960">
    <property type="entry name" value="PPR_At4g14850-like_plant"/>
</dbReference>
<gene>
    <name evidence="3" type="ORF">M6B38_132285</name>
</gene>
<keyword evidence="1" id="KW-0677">Repeat</keyword>
<dbReference type="GO" id="GO:0003723">
    <property type="term" value="F:RNA binding"/>
    <property type="evidence" value="ECO:0007669"/>
    <property type="project" value="InterPro"/>
</dbReference>
<accession>A0AAX6FQW3</accession>
<dbReference type="PANTHER" id="PTHR47926">
    <property type="entry name" value="PENTATRICOPEPTIDE REPEAT-CONTAINING PROTEIN"/>
    <property type="match status" value="1"/>
</dbReference>
<dbReference type="InterPro" id="IPR002885">
    <property type="entry name" value="PPR_rpt"/>
</dbReference>
<dbReference type="PROSITE" id="PS51375">
    <property type="entry name" value="PPR"/>
    <property type="match status" value="3"/>
</dbReference>
<dbReference type="PANTHER" id="PTHR47926:SF417">
    <property type="entry name" value="PENTACOTRIPEPTIDE-REPEAT REGION OF PRORP DOMAIN-CONTAINING PROTEIN"/>
    <property type="match status" value="1"/>
</dbReference>
<dbReference type="GO" id="GO:0009451">
    <property type="term" value="P:RNA modification"/>
    <property type="evidence" value="ECO:0007669"/>
    <property type="project" value="InterPro"/>
</dbReference>
<evidence type="ECO:0000313" key="3">
    <source>
        <dbReference type="EMBL" id="KAJ6818784.1"/>
    </source>
</evidence>
<reference evidence="3" key="1">
    <citation type="journal article" date="2023" name="GigaByte">
        <title>Genome assembly of the bearded iris, Iris pallida Lam.</title>
        <authorList>
            <person name="Bruccoleri R.E."/>
            <person name="Oakeley E.J."/>
            <person name="Faust A.M.E."/>
            <person name="Altorfer M."/>
            <person name="Dessus-Babus S."/>
            <person name="Burckhardt D."/>
            <person name="Oertli M."/>
            <person name="Naumann U."/>
            <person name="Petersen F."/>
            <person name="Wong J."/>
        </authorList>
    </citation>
    <scope>NUCLEOTIDE SEQUENCE</scope>
    <source>
        <strain evidence="3">GSM-AAB239-AS_SAM_17_03QT</strain>
    </source>
</reference>
<dbReference type="InterPro" id="IPR011990">
    <property type="entry name" value="TPR-like_helical_dom_sf"/>
</dbReference>
<dbReference type="Pfam" id="PF13041">
    <property type="entry name" value="PPR_2"/>
    <property type="match status" value="1"/>
</dbReference>
<dbReference type="Pfam" id="PF01535">
    <property type="entry name" value="PPR"/>
    <property type="match status" value="1"/>
</dbReference>
<dbReference type="Proteomes" id="UP001140949">
    <property type="component" value="Unassembled WGS sequence"/>
</dbReference>
<dbReference type="NCBIfam" id="TIGR00756">
    <property type="entry name" value="PPR"/>
    <property type="match status" value="3"/>
</dbReference>
<protein>
    <recommendedName>
        <fullName evidence="5">Pentatricopeptide repeat-containing protein</fullName>
    </recommendedName>
</protein>
<dbReference type="Pfam" id="PF20431">
    <property type="entry name" value="E_motif"/>
    <property type="match status" value="1"/>
</dbReference>
<evidence type="ECO:0000256" key="2">
    <source>
        <dbReference type="PROSITE-ProRule" id="PRU00708"/>
    </source>
</evidence>
<sequence>MRMNSARLVYDSTLEHDLISCTALINGYSLERSSSREASELFSQIDRMGLGVDNVILSSMLNICANMASLSSGRQIHARALKSQSDHDVAFGNALIDMYGKSGELEDARRVFSEMQHKDVISWTSMIVNYGKHGHGNVAITLYEKMEDHGVKPNDVTYLSLLFACSHSGLTTKGLKVFNSMVSRQGIHPRAEHYSCVIDLLARGGLLEEAYDLACNMDVKPNKSLWGAMLGACRIHGNTFLGEVSAGYLFGMDPDLSVNYVVLANMYAAAGLWQDAWKTRKLLEQNSTKKFAGYSLV</sequence>
<dbReference type="FunFam" id="1.25.40.10:FF:000090">
    <property type="entry name" value="Pentatricopeptide repeat-containing protein, chloroplastic"/>
    <property type="match status" value="1"/>
</dbReference>
<dbReference type="AlphaFoldDB" id="A0AAX6FQW3"/>
<keyword evidence="4" id="KW-1185">Reference proteome</keyword>
<feature type="repeat" description="PPR" evidence="2">
    <location>
        <begin position="119"/>
        <end position="153"/>
    </location>
</feature>